<sequence length="205" mass="22936">MKFHLETKCAAVALGAALVFGLSACGNPNTMTDKRDSKVYKTVKIGTQIWMAENLNYAGDGFCYEDNPDNCKKWGRLYTWDEAQNACPEGWHLPSKAEWKTLMDAVGGEDKAGIALKAKNGWKEYEGKSGNGTDAFGFSALPAGIGFLNERYIDADEYAIFWSSTEVDSDDIVYYIDLSYYVESARQYLDIKYHAFSVRCLENSN</sequence>
<gene>
    <name evidence="3" type="ORF">B0H50_101183</name>
</gene>
<reference evidence="3 4" key="1">
    <citation type="submission" date="2018-05" db="EMBL/GenBank/DDBJ databases">
        <title>Animal gut microbial communities from fecal samples from Wisconsin, USA.</title>
        <authorList>
            <person name="Neumann A."/>
        </authorList>
    </citation>
    <scope>NUCLEOTIDE SEQUENCE [LARGE SCALE GENOMIC DNA]</scope>
    <source>
        <strain evidence="3 4">UWS4</strain>
    </source>
</reference>
<feature type="domain" description="Fibrobacter succinogenes major paralogous" evidence="2">
    <location>
        <begin position="43"/>
        <end position="201"/>
    </location>
</feature>
<dbReference type="Proteomes" id="UP000245523">
    <property type="component" value="Unassembled WGS sequence"/>
</dbReference>
<organism evidence="3 4">
    <name type="scientific">Hallerella porci</name>
    <dbReference type="NCBI Taxonomy" id="1945871"/>
    <lineage>
        <taxon>Bacteria</taxon>
        <taxon>Pseudomonadati</taxon>
        <taxon>Fibrobacterota</taxon>
        <taxon>Fibrobacteria</taxon>
        <taxon>Fibrobacterales</taxon>
        <taxon>Fibrobacteraceae</taxon>
        <taxon>Hallerella</taxon>
    </lineage>
</organism>
<dbReference type="RefSeq" id="WP_109587090.1">
    <property type="nucleotide sequence ID" value="NZ_JAXEIU010000053.1"/>
</dbReference>
<dbReference type="NCBIfam" id="TIGR02145">
    <property type="entry name" value="Fib_succ_major"/>
    <property type="match status" value="1"/>
</dbReference>
<evidence type="ECO:0000256" key="1">
    <source>
        <dbReference type="SAM" id="SignalP"/>
    </source>
</evidence>
<keyword evidence="1" id="KW-0732">Signal</keyword>
<dbReference type="EMBL" id="QGHD01000001">
    <property type="protein sequence ID" value="PWL04170.1"/>
    <property type="molecule type" value="Genomic_DNA"/>
</dbReference>
<accession>A0ABX5LUN1</accession>
<evidence type="ECO:0000313" key="3">
    <source>
        <dbReference type="EMBL" id="PWL04170.1"/>
    </source>
</evidence>
<dbReference type="InterPro" id="IPR011871">
    <property type="entry name" value="Fib_succ_major"/>
</dbReference>
<proteinExistence type="predicted"/>
<feature type="signal peptide" evidence="1">
    <location>
        <begin position="1"/>
        <end position="24"/>
    </location>
</feature>
<protein>
    <submittedName>
        <fullName evidence="3">Uncharacterized protein (TIGR02145 family)</fullName>
    </submittedName>
</protein>
<evidence type="ECO:0000259" key="2">
    <source>
        <dbReference type="Pfam" id="PF09603"/>
    </source>
</evidence>
<dbReference type="Pfam" id="PF09603">
    <property type="entry name" value="Fib_succ_major"/>
    <property type="match status" value="1"/>
</dbReference>
<feature type="chain" id="PRO_5047545261" evidence="1">
    <location>
        <begin position="25"/>
        <end position="205"/>
    </location>
</feature>
<dbReference type="PROSITE" id="PS51257">
    <property type="entry name" value="PROKAR_LIPOPROTEIN"/>
    <property type="match status" value="1"/>
</dbReference>
<comment type="caution">
    <text evidence="3">The sequence shown here is derived from an EMBL/GenBank/DDBJ whole genome shotgun (WGS) entry which is preliminary data.</text>
</comment>
<keyword evidence="4" id="KW-1185">Reference proteome</keyword>
<name>A0ABX5LUN1_9BACT</name>
<evidence type="ECO:0000313" key="4">
    <source>
        <dbReference type="Proteomes" id="UP000245523"/>
    </source>
</evidence>